<feature type="region of interest" description="Disordered" evidence="12">
    <location>
        <begin position="750"/>
        <end position="771"/>
    </location>
</feature>
<feature type="domain" description="MID" evidence="14">
    <location>
        <begin position="1185"/>
        <end position="1357"/>
    </location>
</feature>
<evidence type="ECO:0000313" key="16">
    <source>
        <dbReference type="Proteomes" id="UP000646827"/>
    </source>
</evidence>
<evidence type="ECO:0000256" key="6">
    <source>
        <dbReference type="ARBA" id="ARBA00023159"/>
    </source>
</evidence>
<gene>
    <name evidence="15" type="ORF">INT45_008953</name>
</gene>
<feature type="compositionally biased region" description="Polar residues" evidence="12">
    <location>
        <begin position="1541"/>
        <end position="1557"/>
    </location>
</feature>
<proteinExistence type="inferred from homology"/>
<feature type="region of interest" description="Disordered" evidence="12">
    <location>
        <begin position="1533"/>
        <end position="1557"/>
    </location>
</feature>
<keyword evidence="5 11" id="KW-0805">Transcription regulation</keyword>
<sequence length="1761" mass="195675">MVTESSLTNILVVNGVSQIRYRAYTDVCERSTLLDSLKRHDHDTSGTTTTTTTKVNVLIQAFYELCDLNIPCTWRAVPTTPKNNNNKHNDDNDIVNLELWVFWFDERHTGRIDANDMLNQLEEVKMGTFTWETITNGLSTAKSSSSTSANTNNNSKTNNTNNNNNNNNRARGLVSVFEEYKLFIRSIRNVMHKSILAYGAIPLGELYIMPECNDSSQYDLLTTENYTSSTTAAIAYNTYITGTDLVFRPYTRQLRLRRLKSSDGPGTKVILSPTGEQAYITISPVEISEHSQEKVFQEWSALFNIASLSSGGSLVAIRTKANATVLYPSTLVFVPTCIRYSPTIVSGMNGILGKNRGLIQDIGKKWDQWAWSDLFNKQQIPQDDDVIIMNDNSNTSMDGCRINYWNYNKKIFHHVIQAFGQTTSNIPETPEHTFFQRMMEQPVTLSPIMAAKTVGTPSLSPFILPENDATHKTTTATIINNNDDVNNEKPAKTNNITSSTSTIRMMNAGDSLQDFIAHNFSIHPSVARELPELTDAPHQQQDTLTLMHSDNNNNNNNETNNNTVPTNMNNIATIEGRQKPMIMEEDSSASSTALPQELPQPLQAGNLDDFGLSYGIDTFSTNHRDWDNGLDNDLGDFDFDVTEADFDFFESSGDDNKKRIITNNNNNATLAAQLTSTAPSILPMEDVIQHTTEDTHLDLSAPPIIKQEDVSMVDNLSQQPSIPDISTVYQQQQQQSAGTEDAKPVSMATGISNDSPMPSDATVVGSSDAGASTAVPATFDTSIYTMTPESSRSPTLVMAKSEYTTEHQHLVPRDFAPVSFIAGVDNTKYLEGGKFTYMNDDDNNDDNDKNKLSIIKASTNQRYRNHLRRRIDYNMYRPDYIPRKLMKSRRKAARLMRGKDRIIPIGITHSSDSDSTSSSSSDDEENDDDGTTSSSSISVSSREEEDDDIDPVDRLMSAQMTYVRRLLGDIRNRPKRHRIANVMLDYDSPFGGIIVDSIHPEKLNSNDMASIDRLCQQTVWGGYPFTGVLPDSMSSSSDGTYRDEAAEAIVARQTELIQSIRGDITHVASLNGTTTRAISDFKNIMESVFHYKNEDDMLPSLGSISVKGPLKVQEYYELSAENAPVHSKYYGKFQVKKRKSGEPNLKALVPPEIVVGRQNDWVQGSTTMIGFWEKLRLEPYSIKNNILYFVVYPDNHDIATQLSMFFTNLNSVYETCQLGIHRPGSTEQIFHGAVPVPINRGDSSSTWQKGYMTACENLGAALGRAGIIANDRGISNIVIYLMNPSSQLSSNLDLSRCFSKMLSTYSNTARHHPSTKANFSTRQFAMQIVPLDHALRLDHTCTMLTLKDIAFSVYSQCHSVESRQTCDNTRAISSFYTPPWIIAQQLPETIKLSIKKPLIKFPEVIVDPAATLHMAYSFSLDRRWMVIVWSDHRGELLEFAVLEIQAASNKQPVSPLVKVFTEAWTRTRDIANRTGVAWSYVLAKIGLIFESELQAWLDAFHTNTKKFDAKVAIVSMDIESPLHFDDESLYQHQSNDEEMTRPTSATTTSDGYTFASSSSPFNTASTVASSAAAGSPNVGTPGTPSSTSGTTGIKPTTTGTPTATSSINNPANSAAAGLNGIKETLDGDTTSGSYMIMLNHRMAYSRQRVNIYQGDLAMEAMNELDSWILSLSTGYLIISRNPALVQGLPRSQPLALELHLVYNNLSSRTPYTALHDIIKQYHALSYVNYPPSYAGRSNTTMLPTHIALVERLCRILLVVGS</sequence>
<dbReference type="GO" id="GO:0003713">
    <property type="term" value="F:transcription coactivator activity"/>
    <property type="evidence" value="ECO:0007669"/>
    <property type="project" value="TreeGrafter"/>
</dbReference>
<dbReference type="PANTHER" id="PTHR48249:SF3">
    <property type="entry name" value="MEDIATOR OF RNA POLYMERASE II TRANSCRIPTION SUBUNIT 13"/>
    <property type="match status" value="1"/>
</dbReference>
<keyword evidence="7 11" id="KW-0804">Transcription</keyword>
<feature type="region of interest" description="Disordered" evidence="12">
    <location>
        <begin position="140"/>
        <end position="168"/>
    </location>
</feature>
<keyword evidence="6 11" id="KW-0010">Activator</keyword>
<keyword evidence="4 11" id="KW-0678">Repressor</keyword>
<protein>
    <recommendedName>
        <fullName evidence="3 11">Mediator of RNA polymerase II transcription subunit 13</fullName>
    </recommendedName>
    <alternativeName>
        <fullName evidence="10 11">Mediator complex subunit 13</fullName>
    </alternativeName>
</protein>
<dbReference type="OrthoDB" id="103819at2759"/>
<organism evidence="15 16">
    <name type="scientific">Circinella minor</name>
    <dbReference type="NCBI Taxonomy" id="1195481"/>
    <lineage>
        <taxon>Eukaryota</taxon>
        <taxon>Fungi</taxon>
        <taxon>Fungi incertae sedis</taxon>
        <taxon>Mucoromycota</taxon>
        <taxon>Mucoromycotina</taxon>
        <taxon>Mucoromycetes</taxon>
        <taxon>Mucorales</taxon>
        <taxon>Lichtheimiaceae</taxon>
        <taxon>Circinella</taxon>
    </lineage>
</organism>
<dbReference type="Pfam" id="PF06333">
    <property type="entry name" value="Med13_C"/>
    <property type="match status" value="1"/>
</dbReference>
<comment type="caution">
    <text evidence="15">The sequence shown here is derived from an EMBL/GenBank/DDBJ whole genome shotgun (WGS) entry which is preliminary data.</text>
</comment>
<evidence type="ECO:0000256" key="10">
    <source>
        <dbReference type="ARBA" id="ARBA00032008"/>
    </source>
</evidence>
<feature type="region of interest" description="Disordered" evidence="12">
    <location>
        <begin position="1571"/>
        <end position="1611"/>
    </location>
</feature>
<feature type="compositionally biased region" description="Low complexity" evidence="12">
    <location>
        <begin position="931"/>
        <end position="940"/>
    </location>
</feature>
<comment type="function">
    <text evidence="9 11">Component of the SRB8-11 complex. The SRB8-11 complex is a regulatory module of the Mediator complex which is itself involved in regulation of basal and activated RNA polymerase II-dependent transcription. The SRB8-11 complex may be involved in the transcriptional repression of a subset of genes regulated by Mediator. It may inhibit the association of the Mediator complex with RNA polymerase II to form the holoenzyme complex.</text>
</comment>
<dbReference type="Pfam" id="PF18296">
    <property type="entry name" value="MID_MedPIWI"/>
    <property type="match status" value="1"/>
</dbReference>
<comment type="subunit">
    <text evidence="11">Component of the SRB8-11 complex, which itself associates with the Mediator complex.</text>
</comment>
<dbReference type="Proteomes" id="UP000646827">
    <property type="component" value="Unassembled WGS sequence"/>
</dbReference>
<comment type="subcellular location">
    <subcellularLocation>
        <location evidence="1 11">Nucleus</location>
    </subcellularLocation>
</comment>
<evidence type="ECO:0000259" key="13">
    <source>
        <dbReference type="Pfam" id="PF06333"/>
    </source>
</evidence>
<evidence type="ECO:0000259" key="14">
    <source>
        <dbReference type="Pfam" id="PF18296"/>
    </source>
</evidence>
<evidence type="ECO:0000313" key="15">
    <source>
        <dbReference type="EMBL" id="KAG2223105.1"/>
    </source>
</evidence>
<evidence type="ECO:0000256" key="5">
    <source>
        <dbReference type="ARBA" id="ARBA00023015"/>
    </source>
</evidence>
<dbReference type="GO" id="GO:0016592">
    <property type="term" value="C:mediator complex"/>
    <property type="evidence" value="ECO:0007669"/>
    <property type="project" value="InterPro"/>
</dbReference>
<evidence type="ECO:0000256" key="8">
    <source>
        <dbReference type="ARBA" id="ARBA00023242"/>
    </source>
</evidence>
<dbReference type="PANTHER" id="PTHR48249">
    <property type="entry name" value="MEDIATOR OF RNA POLYMERASE II TRANSCRIPTION SUBUNIT 13"/>
    <property type="match status" value="1"/>
</dbReference>
<keyword evidence="16" id="KW-1185">Reference proteome</keyword>
<dbReference type="InterPro" id="IPR051139">
    <property type="entry name" value="Mediator_complx_sub13"/>
</dbReference>
<dbReference type="InterPro" id="IPR009401">
    <property type="entry name" value="Med13_C"/>
</dbReference>
<feature type="domain" description="Mediator complex subunit Med13 C-terminal" evidence="13">
    <location>
        <begin position="1376"/>
        <end position="1749"/>
    </location>
</feature>
<accession>A0A8H7S5I2</accession>
<evidence type="ECO:0000256" key="2">
    <source>
        <dbReference type="ARBA" id="ARBA00009354"/>
    </source>
</evidence>
<evidence type="ECO:0000256" key="11">
    <source>
        <dbReference type="RuleBase" id="RU364134"/>
    </source>
</evidence>
<reference evidence="15 16" key="1">
    <citation type="submission" date="2020-12" db="EMBL/GenBank/DDBJ databases">
        <title>Metabolic potential, ecology and presence of endohyphal bacteria is reflected in genomic diversity of Mucoromycotina.</title>
        <authorList>
            <person name="Muszewska A."/>
            <person name="Okrasinska A."/>
            <person name="Steczkiewicz K."/>
            <person name="Drgas O."/>
            <person name="Orlowska M."/>
            <person name="Perlinska-Lenart U."/>
            <person name="Aleksandrzak-Piekarczyk T."/>
            <person name="Szatraj K."/>
            <person name="Zielenkiewicz U."/>
            <person name="Pilsyk S."/>
            <person name="Malc E."/>
            <person name="Mieczkowski P."/>
            <person name="Kruszewska J.S."/>
            <person name="Biernat P."/>
            <person name="Pawlowska J."/>
        </authorList>
    </citation>
    <scope>NUCLEOTIDE SEQUENCE [LARGE SCALE GENOMIC DNA]</scope>
    <source>
        <strain evidence="15 16">CBS 142.35</strain>
    </source>
</reference>
<dbReference type="EMBL" id="JAEPRB010000068">
    <property type="protein sequence ID" value="KAG2223105.1"/>
    <property type="molecule type" value="Genomic_DNA"/>
</dbReference>
<feature type="compositionally biased region" description="Acidic residues" evidence="12">
    <location>
        <begin position="921"/>
        <end position="930"/>
    </location>
</feature>
<dbReference type="GO" id="GO:0045944">
    <property type="term" value="P:positive regulation of transcription by RNA polymerase II"/>
    <property type="evidence" value="ECO:0007669"/>
    <property type="project" value="TreeGrafter"/>
</dbReference>
<feature type="region of interest" description="Disordered" evidence="12">
    <location>
        <begin position="904"/>
        <end position="954"/>
    </location>
</feature>
<comment type="similarity">
    <text evidence="2 11">Belongs to the Mediator complex subunit 13 family.</text>
</comment>
<evidence type="ECO:0000256" key="3">
    <source>
        <dbReference type="ARBA" id="ARBA00019618"/>
    </source>
</evidence>
<evidence type="ECO:0000256" key="1">
    <source>
        <dbReference type="ARBA" id="ARBA00004123"/>
    </source>
</evidence>
<dbReference type="InterPro" id="IPR041285">
    <property type="entry name" value="MID_MedPIWI"/>
</dbReference>
<keyword evidence="8 11" id="KW-0539">Nucleus</keyword>
<evidence type="ECO:0000256" key="4">
    <source>
        <dbReference type="ARBA" id="ARBA00022491"/>
    </source>
</evidence>
<name>A0A8H7S5I2_9FUNG</name>
<evidence type="ECO:0000256" key="7">
    <source>
        <dbReference type="ARBA" id="ARBA00023163"/>
    </source>
</evidence>
<evidence type="ECO:0000256" key="12">
    <source>
        <dbReference type="SAM" id="MobiDB-lite"/>
    </source>
</evidence>
<evidence type="ECO:0000256" key="9">
    <source>
        <dbReference type="ARBA" id="ARBA00025661"/>
    </source>
</evidence>